<reference evidence="2 3" key="1">
    <citation type="submission" date="2015-07" db="EMBL/GenBank/DDBJ databases">
        <title>The genome of Pseudoloma neurophilia, a relevant intracellular parasite of the zebrafish.</title>
        <authorList>
            <person name="Ndikumana S."/>
            <person name="Pelin A."/>
            <person name="Sanders J."/>
            <person name="Corradi N."/>
        </authorList>
    </citation>
    <scope>NUCLEOTIDE SEQUENCE [LARGE SCALE GENOMIC DNA]</scope>
    <source>
        <strain evidence="2 3">MK1</strain>
    </source>
</reference>
<organism evidence="2 3">
    <name type="scientific">Pseudoloma neurophilia</name>
    <dbReference type="NCBI Taxonomy" id="146866"/>
    <lineage>
        <taxon>Eukaryota</taxon>
        <taxon>Fungi</taxon>
        <taxon>Fungi incertae sedis</taxon>
        <taxon>Microsporidia</taxon>
        <taxon>Pseudoloma</taxon>
    </lineage>
</organism>
<sequence length="452" mass="52453">IKNSTVAKKTGSTLITESVTGFTECTTEFDEGTVESTATFTETTENLNETVSLAHTEKTDEEKNDETNTEKNEETTDEKNDEKNTGKNDEKTDEKRAKMIYFSSLYRFKTKIEKTLDEMKKATNSLENLYKKLKDPKKYLDDKKNTFFSLKLSIEKRKNIERLLDDKKSIESIIYNRYYNHNELLNDEEMEIIHIIEKIDQIDTDEITLYNILEEILSMDGAFTGHLSIFEILAGHTLYNRGKSVHSSPVTDQKQNVEVSELKGTDSKVSNSSSLTDDQIQFENLSVYRATEAIFNPSIMECEFMGLQEMIQNQLNEIYHSKDNLKVEKCFEISELDQKENEQQPLFVPDDEKFKSFLDIAPYNESTLLELIRKKQKSQTIKVFVTGGASLIPGFLERIEYEIQKNKFDNQKIEILQAMDPITDAFYGAQFTEFFPVVDRKNYEEYGAEYFY</sequence>
<dbReference type="OrthoDB" id="7340501at2759"/>
<keyword evidence="3" id="KW-1185">Reference proteome</keyword>
<protein>
    <submittedName>
        <fullName evidence="2">Actin-related protein-Arp5p</fullName>
    </submittedName>
</protein>
<dbReference type="SUPFAM" id="SSF53067">
    <property type="entry name" value="Actin-like ATPase domain"/>
    <property type="match status" value="1"/>
</dbReference>
<evidence type="ECO:0000256" key="1">
    <source>
        <dbReference type="SAM" id="MobiDB-lite"/>
    </source>
</evidence>
<feature type="compositionally biased region" description="Basic and acidic residues" evidence="1">
    <location>
        <begin position="55"/>
        <end position="92"/>
    </location>
</feature>
<feature type="non-terminal residue" evidence="2">
    <location>
        <position position="1"/>
    </location>
</feature>
<dbReference type="EMBL" id="LGUB01000326">
    <property type="protein sequence ID" value="KRH93468.1"/>
    <property type="molecule type" value="Genomic_DNA"/>
</dbReference>
<dbReference type="Pfam" id="PF00022">
    <property type="entry name" value="Actin"/>
    <property type="match status" value="1"/>
</dbReference>
<proteinExistence type="predicted"/>
<evidence type="ECO:0000313" key="3">
    <source>
        <dbReference type="Proteomes" id="UP000051530"/>
    </source>
</evidence>
<gene>
    <name evidence="2" type="ORF">M153_8510003</name>
</gene>
<dbReference type="InterPro" id="IPR043129">
    <property type="entry name" value="ATPase_NBD"/>
</dbReference>
<dbReference type="AlphaFoldDB" id="A0A0R0LVP3"/>
<dbReference type="InterPro" id="IPR004000">
    <property type="entry name" value="Actin"/>
</dbReference>
<dbReference type="Gene3D" id="3.30.420.40">
    <property type="match status" value="1"/>
</dbReference>
<evidence type="ECO:0000313" key="2">
    <source>
        <dbReference type="EMBL" id="KRH93468.1"/>
    </source>
</evidence>
<dbReference type="VEuPathDB" id="MicrosporidiaDB:M153_8510003"/>
<accession>A0A0R0LVP3</accession>
<comment type="caution">
    <text evidence="2">The sequence shown here is derived from an EMBL/GenBank/DDBJ whole genome shotgun (WGS) entry which is preliminary data.</text>
</comment>
<feature type="region of interest" description="Disordered" evidence="1">
    <location>
        <begin position="39"/>
        <end position="92"/>
    </location>
</feature>
<dbReference type="Proteomes" id="UP000051530">
    <property type="component" value="Unassembled WGS sequence"/>
</dbReference>
<name>A0A0R0LVP3_9MICR</name>
<feature type="compositionally biased region" description="Low complexity" evidence="1">
    <location>
        <begin position="39"/>
        <end position="53"/>
    </location>
</feature>